<name>A0A9J5WJF8_SOLCO</name>
<keyword evidence="1" id="KW-0472">Membrane</keyword>
<evidence type="ECO:0000313" key="2">
    <source>
        <dbReference type="EMBL" id="KAG5576003.1"/>
    </source>
</evidence>
<dbReference type="AlphaFoldDB" id="A0A9J5WJF8"/>
<gene>
    <name evidence="2" type="ORF">H5410_056137</name>
</gene>
<organism evidence="2 3">
    <name type="scientific">Solanum commersonii</name>
    <name type="common">Commerson's wild potato</name>
    <name type="synonym">Commerson's nightshade</name>
    <dbReference type="NCBI Taxonomy" id="4109"/>
    <lineage>
        <taxon>Eukaryota</taxon>
        <taxon>Viridiplantae</taxon>
        <taxon>Streptophyta</taxon>
        <taxon>Embryophyta</taxon>
        <taxon>Tracheophyta</taxon>
        <taxon>Spermatophyta</taxon>
        <taxon>Magnoliopsida</taxon>
        <taxon>eudicotyledons</taxon>
        <taxon>Gunneridae</taxon>
        <taxon>Pentapetalae</taxon>
        <taxon>asterids</taxon>
        <taxon>lamiids</taxon>
        <taxon>Solanales</taxon>
        <taxon>Solanaceae</taxon>
        <taxon>Solanoideae</taxon>
        <taxon>Solaneae</taxon>
        <taxon>Solanum</taxon>
    </lineage>
</organism>
<dbReference type="EMBL" id="JACXVP010000011">
    <property type="protein sequence ID" value="KAG5576003.1"/>
    <property type="molecule type" value="Genomic_DNA"/>
</dbReference>
<feature type="transmembrane region" description="Helical" evidence="1">
    <location>
        <begin position="20"/>
        <end position="45"/>
    </location>
</feature>
<proteinExistence type="predicted"/>
<comment type="caution">
    <text evidence="2">The sequence shown here is derived from an EMBL/GenBank/DDBJ whole genome shotgun (WGS) entry which is preliminary data.</text>
</comment>
<evidence type="ECO:0000256" key="1">
    <source>
        <dbReference type="SAM" id="Phobius"/>
    </source>
</evidence>
<keyword evidence="3" id="KW-1185">Reference proteome</keyword>
<keyword evidence="1" id="KW-1133">Transmembrane helix</keyword>
<feature type="transmembrane region" description="Helical" evidence="1">
    <location>
        <begin position="84"/>
        <end position="103"/>
    </location>
</feature>
<dbReference type="Proteomes" id="UP000824120">
    <property type="component" value="Chromosome 11"/>
</dbReference>
<keyword evidence="1" id="KW-0812">Transmembrane</keyword>
<accession>A0A9J5WJF8</accession>
<reference evidence="2 3" key="1">
    <citation type="submission" date="2020-09" db="EMBL/GenBank/DDBJ databases">
        <title>De no assembly of potato wild relative species, Solanum commersonii.</title>
        <authorList>
            <person name="Cho K."/>
        </authorList>
    </citation>
    <scope>NUCLEOTIDE SEQUENCE [LARGE SCALE GENOMIC DNA]</scope>
    <source>
        <strain evidence="2">LZ3.2</strain>
        <tissue evidence="2">Leaf</tissue>
    </source>
</reference>
<evidence type="ECO:0000313" key="3">
    <source>
        <dbReference type="Proteomes" id="UP000824120"/>
    </source>
</evidence>
<protein>
    <submittedName>
        <fullName evidence="2">Uncharacterized protein</fullName>
    </submittedName>
</protein>
<sequence>MEDVNQLIHNGGWDENKLQIILPADNCLNVVVALEILIKSIIIYFSHALLQAISDMLLLQQQASMVLFYNLIRLYTNGGLVSVLANWCLFFKVVPILIIWKIWKRRNKYSMLRLCL</sequence>